<dbReference type="InterPro" id="IPR038005">
    <property type="entry name" value="RX-like_CC"/>
</dbReference>
<dbReference type="SUPFAM" id="SSF52058">
    <property type="entry name" value="L domain-like"/>
    <property type="match status" value="1"/>
</dbReference>
<dbReference type="Proteomes" id="UP000607653">
    <property type="component" value="Unassembled WGS sequence"/>
</dbReference>
<keyword evidence="3" id="KW-0611">Plant defense</keyword>
<proteinExistence type="predicted"/>
<feature type="domain" description="Disease resistance R13L4/SHOC-2-like LRR" evidence="7">
    <location>
        <begin position="590"/>
        <end position="890"/>
    </location>
</feature>
<keyword evidence="1" id="KW-0677">Repeat</keyword>
<organism evidence="8 9">
    <name type="scientific">Nelumbo nucifera</name>
    <name type="common">Sacred lotus</name>
    <dbReference type="NCBI Taxonomy" id="4432"/>
    <lineage>
        <taxon>Eukaryota</taxon>
        <taxon>Viridiplantae</taxon>
        <taxon>Streptophyta</taxon>
        <taxon>Embryophyta</taxon>
        <taxon>Tracheophyta</taxon>
        <taxon>Spermatophyta</taxon>
        <taxon>Magnoliopsida</taxon>
        <taxon>Proteales</taxon>
        <taxon>Nelumbonaceae</taxon>
        <taxon>Nelumbo</taxon>
    </lineage>
</organism>
<dbReference type="Pfam" id="PF18052">
    <property type="entry name" value="Rx_N"/>
    <property type="match status" value="1"/>
</dbReference>
<dbReference type="InterPro" id="IPR036388">
    <property type="entry name" value="WH-like_DNA-bd_sf"/>
</dbReference>
<dbReference type="CDD" id="cd14798">
    <property type="entry name" value="RX-CC_like"/>
    <property type="match status" value="1"/>
</dbReference>
<dbReference type="EMBL" id="DUZY01000001">
    <property type="protein sequence ID" value="DAD24218.1"/>
    <property type="molecule type" value="Genomic_DNA"/>
</dbReference>
<keyword evidence="2" id="KW-0547">Nucleotide-binding</keyword>
<dbReference type="InterPro" id="IPR041118">
    <property type="entry name" value="Rx_N"/>
</dbReference>
<dbReference type="PANTHER" id="PTHR23155">
    <property type="entry name" value="DISEASE RESISTANCE PROTEIN RP"/>
    <property type="match status" value="1"/>
</dbReference>
<dbReference type="FunFam" id="3.40.50.300:FF:001091">
    <property type="entry name" value="Probable disease resistance protein At1g61300"/>
    <property type="match status" value="1"/>
</dbReference>
<dbReference type="PRINTS" id="PR00364">
    <property type="entry name" value="DISEASERSIST"/>
</dbReference>
<name>A0A822Y3M2_NELNU</name>
<dbReference type="InterPro" id="IPR042197">
    <property type="entry name" value="Apaf_helical"/>
</dbReference>
<dbReference type="FunFam" id="1.10.8.430:FF:000003">
    <property type="entry name" value="Probable disease resistance protein At5g66910"/>
    <property type="match status" value="1"/>
</dbReference>
<protein>
    <recommendedName>
        <fullName evidence="10">Disease resistance protein RPP8-like</fullName>
    </recommendedName>
</protein>
<dbReference type="InterPro" id="IPR002182">
    <property type="entry name" value="NB-ARC"/>
</dbReference>
<dbReference type="InterPro" id="IPR027417">
    <property type="entry name" value="P-loop_NTPase"/>
</dbReference>
<evidence type="ECO:0008006" key="10">
    <source>
        <dbReference type="Google" id="ProtNLM"/>
    </source>
</evidence>
<dbReference type="Gene3D" id="1.10.8.430">
    <property type="entry name" value="Helical domain of apoptotic protease-activating factors"/>
    <property type="match status" value="1"/>
</dbReference>
<dbReference type="Gene3D" id="3.40.50.300">
    <property type="entry name" value="P-loop containing nucleotide triphosphate hydrolases"/>
    <property type="match status" value="1"/>
</dbReference>
<gene>
    <name evidence="8" type="ORF">HUJ06_025681</name>
</gene>
<keyword evidence="9" id="KW-1185">Reference proteome</keyword>
<dbReference type="Gene3D" id="1.20.5.4130">
    <property type="match status" value="1"/>
</dbReference>
<dbReference type="GO" id="GO:0006952">
    <property type="term" value="P:defense response"/>
    <property type="evidence" value="ECO:0007669"/>
    <property type="project" value="UniProtKB-KW"/>
</dbReference>
<dbReference type="AlphaFoldDB" id="A0A822Y3M2"/>
<evidence type="ECO:0000259" key="6">
    <source>
        <dbReference type="Pfam" id="PF23559"/>
    </source>
</evidence>
<evidence type="ECO:0000259" key="4">
    <source>
        <dbReference type="Pfam" id="PF00931"/>
    </source>
</evidence>
<comment type="caution">
    <text evidence="8">The sequence shown here is derived from an EMBL/GenBank/DDBJ whole genome shotgun (WGS) entry which is preliminary data.</text>
</comment>
<accession>A0A822Y3M2</accession>
<evidence type="ECO:0000259" key="7">
    <source>
        <dbReference type="Pfam" id="PF23598"/>
    </source>
</evidence>
<evidence type="ECO:0000256" key="1">
    <source>
        <dbReference type="ARBA" id="ARBA00022737"/>
    </source>
</evidence>
<dbReference type="PANTHER" id="PTHR23155:SF1193">
    <property type="entry name" value="DISEASE RESISTANCE PROTEIN RPP13-RELATED"/>
    <property type="match status" value="1"/>
</dbReference>
<dbReference type="GO" id="GO:0051707">
    <property type="term" value="P:response to other organism"/>
    <property type="evidence" value="ECO:0007669"/>
    <property type="project" value="UniProtKB-ARBA"/>
</dbReference>
<dbReference type="InterPro" id="IPR058922">
    <property type="entry name" value="WHD_DRP"/>
</dbReference>
<dbReference type="InterPro" id="IPR055414">
    <property type="entry name" value="LRR_R13L4/SHOC2-like"/>
</dbReference>
<feature type="domain" description="NB-ARC" evidence="4">
    <location>
        <begin position="189"/>
        <end position="355"/>
    </location>
</feature>
<feature type="domain" description="Disease resistance N-terminal" evidence="5">
    <location>
        <begin position="12"/>
        <end position="99"/>
    </location>
</feature>
<reference evidence="8 9" key="1">
    <citation type="journal article" date="2020" name="Mol. Biol. Evol.">
        <title>Distinct Expression and Methylation Patterns for Genes with Different Fates following a Single Whole-Genome Duplication in Flowering Plants.</title>
        <authorList>
            <person name="Shi T."/>
            <person name="Rahmani R.S."/>
            <person name="Gugger P.F."/>
            <person name="Wang M."/>
            <person name="Li H."/>
            <person name="Zhang Y."/>
            <person name="Li Z."/>
            <person name="Wang Q."/>
            <person name="Van de Peer Y."/>
            <person name="Marchal K."/>
            <person name="Chen J."/>
        </authorList>
    </citation>
    <scope>NUCLEOTIDE SEQUENCE [LARGE SCALE GENOMIC DNA]</scope>
    <source>
        <tissue evidence="8">Leaf</tissue>
    </source>
</reference>
<dbReference type="InterPro" id="IPR032675">
    <property type="entry name" value="LRR_dom_sf"/>
</dbReference>
<dbReference type="Gene3D" id="3.80.10.10">
    <property type="entry name" value="Ribonuclease Inhibitor"/>
    <property type="match status" value="2"/>
</dbReference>
<dbReference type="FunFam" id="1.10.10.10:FF:000322">
    <property type="entry name" value="Probable disease resistance protein At1g63360"/>
    <property type="match status" value="1"/>
</dbReference>
<evidence type="ECO:0000256" key="3">
    <source>
        <dbReference type="ARBA" id="ARBA00022821"/>
    </source>
</evidence>
<dbReference type="Pfam" id="PF23598">
    <property type="entry name" value="LRR_14"/>
    <property type="match status" value="1"/>
</dbReference>
<dbReference type="Pfam" id="PF23559">
    <property type="entry name" value="WHD_DRP"/>
    <property type="match status" value="1"/>
</dbReference>
<sequence>MSRSNKKMAESVVTFFLQKLSEFITQEANLLTGVDEQICSLRDELQWIRSFLKDADRERKENERVKVWVNQVRDVSHQAEDVIDEFMLKLVLQRQHQKSIGGVYMYRSLAASWFSRTNKLKTLHDLGNQIEKIKRRVEEISANKSKYGIEAIQTQVGESSSRSSNQDPQWKQRRVQVAEEADVVGFDKETQTLVRELIEGDPWLSVISIVGMGGLGKTTLAKKVYNHNLVTKHFDCRALIYVSQEYRVRDILEIILNQITEFSKEDKKLSDEELEKKLILYLKQRRYLVVVDDIWSVEAWDRLEHIFPKEMMGSRILLTTRKKDVARHADVERIPHELQPLTENESWELFCKKTLLRSQTTCVVPSDLEKIGRDMVGKCKGLPLAIVVLGGYLSTRDRSWDEWQKVSNRMAWQLSGNEESPIPKILSLSYNDLPYYLKSCFLYFGVFPEDSEIPVGKLIRLWVAEGFIQQRGDQTLEDVARDYLQELINRSMVQASKRRYNGEAKTCRIHDLLRDLSISEAKEDRFLDVLDEVNFQVSSSTSMRRVTINDMRLLIKFLSQVQPSTPNHLRSLLYISPFNLYKIRDKYQRIHFSSFRLLRVLDLLNVQIDNQAAFKMKIGEMIHLRYLGLLFAKAIKIPSTISNLLNLQTLQMENLSENRFCLPKDINKMVQLRHVSIYRGSISGKIDGLRTLQTLQWVEAGSWIEDDLPKLKNLRKLGIRVIHNSQRETLSNAIAELHQLRSLNLATMEDNTVIPNLMLSNHQHLYKLILYGRLEMLLDPDEFPPYLTHLYLGGSLLEQDPATTLEKLPHLRFLKLYYNAYIGKDMACSRGGFPMLQHLEISGLEELEEWRVEEESMPGLKHLSLVNCKCLQMLPDGLQHLTRLRELEVRRMTIKFTYRIDSENGIDWHKVQHVPSITISDYFLD</sequence>
<dbReference type="InterPro" id="IPR044974">
    <property type="entry name" value="Disease_R_plants"/>
</dbReference>
<evidence type="ECO:0000313" key="8">
    <source>
        <dbReference type="EMBL" id="DAD24218.1"/>
    </source>
</evidence>
<evidence type="ECO:0000313" key="9">
    <source>
        <dbReference type="Proteomes" id="UP000607653"/>
    </source>
</evidence>
<evidence type="ECO:0000256" key="2">
    <source>
        <dbReference type="ARBA" id="ARBA00022741"/>
    </source>
</evidence>
<evidence type="ECO:0000259" key="5">
    <source>
        <dbReference type="Pfam" id="PF18052"/>
    </source>
</evidence>
<dbReference type="SUPFAM" id="SSF52540">
    <property type="entry name" value="P-loop containing nucleoside triphosphate hydrolases"/>
    <property type="match status" value="1"/>
</dbReference>
<feature type="domain" description="Disease resistance protein winged helix" evidence="6">
    <location>
        <begin position="446"/>
        <end position="516"/>
    </location>
</feature>
<dbReference type="Pfam" id="PF00931">
    <property type="entry name" value="NB-ARC"/>
    <property type="match status" value="1"/>
</dbReference>
<dbReference type="GO" id="GO:0043531">
    <property type="term" value="F:ADP binding"/>
    <property type="evidence" value="ECO:0007669"/>
    <property type="project" value="InterPro"/>
</dbReference>
<dbReference type="Gene3D" id="1.10.10.10">
    <property type="entry name" value="Winged helix-like DNA-binding domain superfamily/Winged helix DNA-binding domain"/>
    <property type="match status" value="1"/>
</dbReference>